<dbReference type="GO" id="GO:0009279">
    <property type="term" value="C:cell outer membrane"/>
    <property type="evidence" value="ECO:0007669"/>
    <property type="project" value="UniProtKB-SubCell"/>
</dbReference>
<evidence type="ECO:0000256" key="8">
    <source>
        <dbReference type="SAM" id="SignalP"/>
    </source>
</evidence>
<dbReference type="InterPro" id="IPR039426">
    <property type="entry name" value="TonB-dep_rcpt-like"/>
</dbReference>
<evidence type="ECO:0000313" key="10">
    <source>
        <dbReference type="EMBL" id="KAA6440324.1"/>
    </source>
</evidence>
<evidence type="ECO:0000256" key="5">
    <source>
        <dbReference type="ARBA" id="ARBA00023136"/>
    </source>
</evidence>
<comment type="caution">
    <text evidence="10">The sequence shown here is derived from an EMBL/GenBank/DDBJ whole genome shotgun (WGS) entry which is preliminary data.</text>
</comment>
<dbReference type="Pfam" id="PF13715">
    <property type="entry name" value="CarbopepD_reg_2"/>
    <property type="match status" value="1"/>
</dbReference>
<protein>
    <submittedName>
        <fullName evidence="10">SusC/RagA family TonB-linked outer membrane protein</fullName>
    </submittedName>
</protein>
<keyword evidence="3 7" id="KW-1134">Transmembrane beta strand</keyword>
<sequence length="1108" mass="121418">MGKILQRLIVMLMMVSSPVFAQTITGTVKSGSDGQALPGVSVLVKGTTNGTTTDADGKFSIAASQNSTLVFSFIGYKSIEAPVGNKTTLDVVLNEDASQLNEVVVTALGISKEQRALGYATAIVNNEALIKTASPNFATALYGKAPGVTINATPGGATSGVSINIRGFSSITGNTQPLIVLDGIPIRNGEARNGDFWADQRLRGNGLLDLNPADIENISVLKGASAAALYGSEAVNGVLLVTTKTGKGKKGLGVDFNASYNVDKIAYLPRYQDVRGPGYPLNYNNGGQDAAGFIYYDTDGDGVKETRGLLGATVNFGPKFDGQPVMAWDGKIRPYSPSGNSYADLFENASSSNINLSISKATDNANIRFSFTRQDNGMISYKSKNSKNIANLNASFNLNKKLKTDLMVNYVNQYTYNRPFKVDRMINNFTGMMNRFESADWYNDKYQTSLGYKFVTGAGTQSLTPNENIIYNGFKADIADYVWNTRKNQYFEYTDRVIASITQHWDILESLKLRGRIATDWTSERMENQEYSSLPLAFGYSGNFGMDNNLYNNVYGDLLLTYTKKFGEDVTLSALGGYTANRTLNTFIQRSTNGGLSTENFFDLGASVNFANGKQSRIRYLRDAYMGTLNFDYKSLFFVEGTIRRDRTSSLAPGNNAFVYPSVNASFVFSDAFSLPKFFSYGKLRGSFGIVGNYPEIYRANVAFGQGNLSVQERGGASVLYTNMSADRGNDRIRPEQKREFEFGLETKLFQNRIGLDIAYYNAQIVDQILPLNIAATTGARTILANIGTLRNQGVEVAFNVSPIRATSLNDFNWDLTLNLAKNANKVEKLTNNSTELLHADYDGNAAQVRSIVGQPMGDIFAHGILRNAQGQGIVGPNGLYQLDGDNWIKVGNAMPKLTGGLLNTFSYKNFTVDAVIDFRVGGHIMPTGINWMTSRGLTKESLNYMDKEHGGLSYYVDENGKGVQTSEAAGPAGQPVYNDGMLMDGVTASGEVNTNVVSQAVYYNSTYNWGGPQYGNARYELYVQENTYFKMRELSLAYRLPSNIGRKLGAQNVSLSVFGRNLFFLYRTVKDLDAEQTNISSRWYENISNAGSNPSFRTMGVMLRASF</sequence>
<dbReference type="Proteomes" id="UP000323994">
    <property type="component" value="Unassembled WGS sequence"/>
</dbReference>
<evidence type="ECO:0000256" key="2">
    <source>
        <dbReference type="ARBA" id="ARBA00022448"/>
    </source>
</evidence>
<dbReference type="EMBL" id="VBSN01000027">
    <property type="protein sequence ID" value="KAA6440324.1"/>
    <property type="molecule type" value="Genomic_DNA"/>
</dbReference>
<feature type="chain" id="PRO_5024443039" evidence="8">
    <location>
        <begin position="22"/>
        <end position="1108"/>
    </location>
</feature>
<evidence type="ECO:0000256" key="1">
    <source>
        <dbReference type="ARBA" id="ARBA00004571"/>
    </source>
</evidence>
<evidence type="ECO:0000256" key="6">
    <source>
        <dbReference type="ARBA" id="ARBA00023237"/>
    </source>
</evidence>
<dbReference type="InterPro" id="IPR037066">
    <property type="entry name" value="Plug_dom_sf"/>
</dbReference>
<keyword evidence="11" id="KW-1185">Reference proteome</keyword>
<feature type="domain" description="TonB-dependent receptor plug" evidence="9">
    <location>
        <begin position="115"/>
        <end position="238"/>
    </location>
</feature>
<dbReference type="PROSITE" id="PS52016">
    <property type="entry name" value="TONB_DEPENDENT_REC_3"/>
    <property type="match status" value="1"/>
</dbReference>
<dbReference type="SUPFAM" id="SSF56935">
    <property type="entry name" value="Porins"/>
    <property type="match status" value="1"/>
</dbReference>
<keyword evidence="4 7" id="KW-0812">Transmembrane</keyword>
<dbReference type="RefSeq" id="WP_139011337.1">
    <property type="nucleotide sequence ID" value="NZ_VBSN01000027.1"/>
</dbReference>
<gene>
    <name evidence="10" type="ORF">FEM33_06885</name>
</gene>
<dbReference type="Gene3D" id="2.40.170.20">
    <property type="entry name" value="TonB-dependent receptor, beta-barrel domain"/>
    <property type="match status" value="1"/>
</dbReference>
<dbReference type="InterPro" id="IPR012910">
    <property type="entry name" value="Plug_dom"/>
</dbReference>
<dbReference type="InterPro" id="IPR036942">
    <property type="entry name" value="Beta-barrel_TonB_sf"/>
</dbReference>
<keyword evidence="6 7" id="KW-0998">Cell outer membrane</keyword>
<evidence type="ECO:0000313" key="11">
    <source>
        <dbReference type="Proteomes" id="UP000323994"/>
    </source>
</evidence>
<dbReference type="Gene3D" id="2.170.130.10">
    <property type="entry name" value="TonB-dependent receptor, plug domain"/>
    <property type="match status" value="1"/>
</dbReference>
<dbReference type="InterPro" id="IPR008969">
    <property type="entry name" value="CarboxyPept-like_regulatory"/>
</dbReference>
<dbReference type="InterPro" id="IPR023996">
    <property type="entry name" value="TonB-dep_OMP_SusC/RagA"/>
</dbReference>
<name>A0A5M8R006_9BACT</name>
<organism evidence="10 11">
    <name type="scientific">Dyadobacter flavalbus</name>
    <dbReference type="NCBI Taxonomy" id="2579942"/>
    <lineage>
        <taxon>Bacteria</taxon>
        <taxon>Pseudomonadati</taxon>
        <taxon>Bacteroidota</taxon>
        <taxon>Cytophagia</taxon>
        <taxon>Cytophagales</taxon>
        <taxon>Spirosomataceae</taxon>
        <taxon>Dyadobacter</taxon>
    </lineage>
</organism>
<evidence type="ECO:0000256" key="4">
    <source>
        <dbReference type="ARBA" id="ARBA00022692"/>
    </source>
</evidence>
<feature type="signal peptide" evidence="8">
    <location>
        <begin position="1"/>
        <end position="21"/>
    </location>
</feature>
<reference evidence="10 11" key="1">
    <citation type="submission" date="2019-05" db="EMBL/GenBank/DDBJ databases">
        <authorList>
            <person name="Qu J.-H."/>
        </authorList>
    </citation>
    <scope>NUCLEOTIDE SEQUENCE [LARGE SCALE GENOMIC DNA]</scope>
    <source>
        <strain evidence="10 11">NS28</strain>
    </source>
</reference>
<dbReference type="AlphaFoldDB" id="A0A5M8R006"/>
<keyword evidence="8" id="KW-0732">Signal</keyword>
<dbReference type="NCBIfam" id="TIGR04056">
    <property type="entry name" value="OMP_RagA_SusC"/>
    <property type="match status" value="1"/>
</dbReference>
<proteinExistence type="inferred from homology"/>
<dbReference type="Gene3D" id="2.60.40.1120">
    <property type="entry name" value="Carboxypeptidase-like, regulatory domain"/>
    <property type="match status" value="1"/>
</dbReference>
<evidence type="ECO:0000259" key="9">
    <source>
        <dbReference type="Pfam" id="PF07715"/>
    </source>
</evidence>
<dbReference type="Pfam" id="PF07715">
    <property type="entry name" value="Plug"/>
    <property type="match status" value="1"/>
</dbReference>
<dbReference type="InterPro" id="IPR023997">
    <property type="entry name" value="TonB-dep_OMP_SusC/RagA_CS"/>
</dbReference>
<keyword evidence="5 7" id="KW-0472">Membrane</keyword>
<evidence type="ECO:0000256" key="7">
    <source>
        <dbReference type="PROSITE-ProRule" id="PRU01360"/>
    </source>
</evidence>
<dbReference type="SUPFAM" id="SSF49464">
    <property type="entry name" value="Carboxypeptidase regulatory domain-like"/>
    <property type="match status" value="1"/>
</dbReference>
<evidence type="ECO:0000256" key="3">
    <source>
        <dbReference type="ARBA" id="ARBA00022452"/>
    </source>
</evidence>
<accession>A0A5M8R006</accession>
<comment type="subcellular location">
    <subcellularLocation>
        <location evidence="1 7">Cell outer membrane</location>
        <topology evidence="1 7">Multi-pass membrane protein</topology>
    </subcellularLocation>
</comment>
<dbReference type="NCBIfam" id="TIGR04057">
    <property type="entry name" value="SusC_RagA_signa"/>
    <property type="match status" value="1"/>
</dbReference>
<dbReference type="OrthoDB" id="9768177at2"/>
<keyword evidence="2 7" id="KW-0813">Transport</keyword>
<comment type="similarity">
    <text evidence="7">Belongs to the TonB-dependent receptor family.</text>
</comment>